<dbReference type="GO" id="GO:0016491">
    <property type="term" value="F:oxidoreductase activity"/>
    <property type="evidence" value="ECO:0007669"/>
    <property type="project" value="InterPro"/>
</dbReference>
<dbReference type="Proteomes" id="UP000799291">
    <property type="component" value="Unassembled WGS sequence"/>
</dbReference>
<dbReference type="PANTHER" id="PTHR10742:SF313">
    <property type="entry name" value="AMINE OXIDASE"/>
    <property type="match status" value="1"/>
</dbReference>
<organism evidence="3 4">
    <name type="scientific">Lentithecium fluviatile CBS 122367</name>
    <dbReference type="NCBI Taxonomy" id="1168545"/>
    <lineage>
        <taxon>Eukaryota</taxon>
        <taxon>Fungi</taxon>
        <taxon>Dikarya</taxon>
        <taxon>Ascomycota</taxon>
        <taxon>Pezizomycotina</taxon>
        <taxon>Dothideomycetes</taxon>
        <taxon>Pleosporomycetidae</taxon>
        <taxon>Pleosporales</taxon>
        <taxon>Massarineae</taxon>
        <taxon>Lentitheciaceae</taxon>
        <taxon>Lentithecium</taxon>
    </lineage>
</organism>
<dbReference type="SUPFAM" id="SSF54373">
    <property type="entry name" value="FAD-linked reductases, C-terminal domain"/>
    <property type="match status" value="1"/>
</dbReference>
<evidence type="ECO:0000259" key="2">
    <source>
        <dbReference type="Pfam" id="PF01593"/>
    </source>
</evidence>
<keyword evidence="4" id="KW-1185">Reference proteome</keyword>
<proteinExistence type="predicted"/>
<gene>
    <name evidence="3" type="ORF">K458DRAFT_383845</name>
</gene>
<evidence type="ECO:0000256" key="1">
    <source>
        <dbReference type="SAM" id="SignalP"/>
    </source>
</evidence>
<dbReference type="AlphaFoldDB" id="A0A6G1JG85"/>
<dbReference type="EMBL" id="MU005572">
    <property type="protein sequence ID" value="KAF2689185.1"/>
    <property type="molecule type" value="Genomic_DNA"/>
</dbReference>
<keyword evidence="1" id="KW-0732">Signal</keyword>
<protein>
    <submittedName>
        <fullName evidence="3">Amine oxidase</fullName>
    </submittedName>
</protein>
<dbReference type="OrthoDB" id="5046242at2759"/>
<dbReference type="Gene3D" id="3.90.660.10">
    <property type="match status" value="1"/>
</dbReference>
<dbReference type="Gene3D" id="3.50.50.60">
    <property type="entry name" value="FAD/NAD(P)-binding domain"/>
    <property type="match status" value="1"/>
</dbReference>
<dbReference type="InterPro" id="IPR050281">
    <property type="entry name" value="Flavin_monoamine_oxidase"/>
</dbReference>
<feature type="chain" id="PRO_5026267826" evidence="1">
    <location>
        <begin position="21"/>
        <end position="546"/>
    </location>
</feature>
<dbReference type="InterPro" id="IPR036188">
    <property type="entry name" value="FAD/NAD-bd_sf"/>
</dbReference>
<accession>A0A6G1JG85</accession>
<dbReference type="PANTHER" id="PTHR10742">
    <property type="entry name" value="FLAVIN MONOAMINE OXIDASE"/>
    <property type="match status" value="1"/>
</dbReference>
<dbReference type="GO" id="GO:0006598">
    <property type="term" value="P:polyamine catabolic process"/>
    <property type="evidence" value="ECO:0007669"/>
    <property type="project" value="TreeGrafter"/>
</dbReference>
<dbReference type="Pfam" id="PF01593">
    <property type="entry name" value="Amino_oxidase"/>
    <property type="match status" value="1"/>
</dbReference>
<feature type="domain" description="Amine oxidase" evidence="2">
    <location>
        <begin position="50"/>
        <end position="527"/>
    </location>
</feature>
<feature type="signal peptide" evidence="1">
    <location>
        <begin position="1"/>
        <end position="20"/>
    </location>
</feature>
<sequence>MPSTHVRLLVILSYLPLITGKSLRQSVQDSQNNITCTCRKTKVAILGVGVAGIMAAKELTANNITDFLIVETNDRIGGRIRSHSFGHNPKTGLPYTIELGANWVHGTHVPSANTPENPVWALAQAANLSSAPTNFSSIRYYNDSGPIESSQLDALLRDVDRLSEALAGAGRDAGRMNSEAIKDQSLREGLRKHGWDPKGDPIKQALEWYEVDYELGQSAEESSQLYSMAAFNSTQSSSPTSNAFITSQSPHGFSTILTHLAATFLSTTSSPSHSSTRHTVNDTRLLLSHRVTHIDSSPTSVTIYSKSTTGSTSCIEAKQVITTFSLGVLQHRSCSSSSSSSGLVFTPPLPDWKTDGIDTMQTSHYTKIFLQWPPTQIFWPPSPQFHLYASSSTSASAFSPTIIQSLAHPTIFPNSGILLLTVVGRAALQIESQPDALTLAQILEVLGRMFPGAAPIPSPSYFYYPRWSRTSWAYGAFSNVPLGMARGMRRDLGREVGRMWFAGEYTSLERFGYLQGAAEEGRRVGKEVAGRVLGGDECEDVQREMT</sequence>
<evidence type="ECO:0000313" key="4">
    <source>
        <dbReference type="Proteomes" id="UP000799291"/>
    </source>
</evidence>
<dbReference type="SUPFAM" id="SSF51905">
    <property type="entry name" value="FAD/NAD(P)-binding domain"/>
    <property type="match status" value="1"/>
</dbReference>
<dbReference type="InterPro" id="IPR002937">
    <property type="entry name" value="Amino_oxidase"/>
</dbReference>
<reference evidence="3" key="1">
    <citation type="journal article" date="2020" name="Stud. Mycol.">
        <title>101 Dothideomycetes genomes: a test case for predicting lifestyles and emergence of pathogens.</title>
        <authorList>
            <person name="Haridas S."/>
            <person name="Albert R."/>
            <person name="Binder M."/>
            <person name="Bloem J."/>
            <person name="Labutti K."/>
            <person name="Salamov A."/>
            <person name="Andreopoulos B."/>
            <person name="Baker S."/>
            <person name="Barry K."/>
            <person name="Bills G."/>
            <person name="Bluhm B."/>
            <person name="Cannon C."/>
            <person name="Castanera R."/>
            <person name="Culley D."/>
            <person name="Daum C."/>
            <person name="Ezra D."/>
            <person name="Gonzalez J."/>
            <person name="Henrissat B."/>
            <person name="Kuo A."/>
            <person name="Liang C."/>
            <person name="Lipzen A."/>
            <person name="Lutzoni F."/>
            <person name="Magnuson J."/>
            <person name="Mondo S."/>
            <person name="Nolan M."/>
            <person name="Ohm R."/>
            <person name="Pangilinan J."/>
            <person name="Park H.-J."/>
            <person name="Ramirez L."/>
            <person name="Alfaro M."/>
            <person name="Sun H."/>
            <person name="Tritt A."/>
            <person name="Yoshinaga Y."/>
            <person name="Zwiers L.-H."/>
            <person name="Turgeon B."/>
            <person name="Goodwin S."/>
            <person name="Spatafora J."/>
            <person name="Crous P."/>
            <person name="Grigoriev I."/>
        </authorList>
    </citation>
    <scope>NUCLEOTIDE SEQUENCE</scope>
    <source>
        <strain evidence="3">CBS 122367</strain>
    </source>
</reference>
<evidence type="ECO:0000313" key="3">
    <source>
        <dbReference type="EMBL" id="KAF2689185.1"/>
    </source>
</evidence>
<name>A0A6G1JG85_9PLEO</name>